<dbReference type="PANTHER" id="PTHR11579:SF0">
    <property type="entry name" value="PROTEIN-L-ISOASPARTATE(D-ASPARTATE) O-METHYLTRANSFERASE"/>
    <property type="match status" value="1"/>
</dbReference>
<keyword evidence="6 13" id="KW-0489">Methyltransferase</keyword>
<dbReference type="RefSeq" id="WP_212020409.1">
    <property type="nucleotide sequence ID" value="NZ_JAAFYZ010000272.1"/>
</dbReference>
<dbReference type="Gene3D" id="3.40.50.150">
    <property type="entry name" value="Vaccinia Virus protein VP39"/>
    <property type="match status" value="1"/>
</dbReference>
<dbReference type="SUPFAM" id="SSF53335">
    <property type="entry name" value="S-adenosyl-L-methionine-dependent methyltransferases"/>
    <property type="match status" value="1"/>
</dbReference>
<evidence type="ECO:0000256" key="7">
    <source>
        <dbReference type="ARBA" id="ARBA00022679"/>
    </source>
</evidence>
<comment type="similarity">
    <text evidence="2">Belongs to the methyltransferase superfamily. L-isoaspartyl/D-aspartyl protein methyltransferase family.</text>
</comment>
<feature type="compositionally biased region" description="Gly residues" evidence="12">
    <location>
        <begin position="7"/>
        <end position="17"/>
    </location>
</feature>
<organism evidence="13 14">
    <name type="scientific">Catenulispora pinistramenti</name>
    <dbReference type="NCBI Taxonomy" id="2705254"/>
    <lineage>
        <taxon>Bacteria</taxon>
        <taxon>Bacillati</taxon>
        <taxon>Actinomycetota</taxon>
        <taxon>Actinomycetes</taxon>
        <taxon>Catenulisporales</taxon>
        <taxon>Catenulisporaceae</taxon>
        <taxon>Catenulispora</taxon>
    </lineage>
</organism>
<dbReference type="InterPro" id="IPR000682">
    <property type="entry name" value="PCMT"/>
</dbReference>
<keyword evidence="14" id="KW-1185">Reference proteome</keyword>
<evidence type="ECO:0000256" key="6">
    <source>
        <dbReference type="ARBA" id="ARBA00022603"/>
    </source>
</evidence>
<evidence type="ECO:0000256" key="9">
    <source>
        <dbReference type="ARBA" id="ARBA00030757"/>
    </source>
</evidence>
<dbReference type="GO" id="GO:0032259">
    <property type="term" value="P:methylation"/>
    <property type="evidence" value="ECO:0007669"/>
    <property type="project" value="UniProtKB-KW"/>
</dbReference>
<dbReference type="InterPro" id="IPR029063">
    <property type="entry name" value="SAM-dependent_MTases_sf"/>
</dbReference>
<proteinExistence type="inferred from homology"/>
<evidence type="ECO:0000256" key="5">
    <source>
        <dbReference type="ARBA" id="ARBA00022490"/>
    </source>
</evidence>
<protein>
    <recommendedName>
        <fullName evidence="4">Protein-L-isoaspartate O-methyltransferase</fullName>
        <ecNumber evidence="3">2.1.1.77</ecNumber>
    </recommendedName>
    <alternativeName>
        <fullName evidence="11">L-isoaspartyl protein carboxyl methyltransferase</fullName>
    </alternativeName>
    <alternativeName>
        <fullName evidence="9">Protein L-isoaspartyl methyltransferase</fullName>
    </alternativeName>
    <alternativeName>
        <fullName evidence="10">Protein-beta-aspartate methyltransferase</fullName>
    </alternativeName>
</protein>
<reference evidence="13 14" key="1">
    <citation type="submission" date="2020-02" db="EMBL/GenBank/DDBJ databases">
        <title>Acidophilic actinobacteria isolated from forest soil.</title>
        <authorList>
            <person name="Golinska P."/>
        </authorList>
    </citation>
    <scope>NUCLEOTIDE SEQUENCE [LARGE SCALE GENOMIC DNA]</scope>
    <source>
        <strain evidence="13 14">NL8</strain>
    </source>
</reference>
<dbReference type="Pfam" id="PF01135">
    <property type="entry name" value="PCMT"/>
    <property type="match status" value="1"/>
</dbReference>
<evidence type="ECO:0000256" key="2">
    <source>
        <dbReference type="ARBA" id="ARBA00005369"/>
    </source>
</evidence>
<keyword evidence="7" id="KW-0808">Transferase</keyword>
<dbReference type="Proteomes" id="UP000730482">
    <property type="component" value="Unassembled WGS sequence"/>
</dbReference>
<dbReference type="EMBL" id="JAAFYZ010000272">
    <property type="protein sequence ID" value="MBS2553646.1"/>
    <property type="molecule type" value="Genomic_DNA"/>
</dbReference>
<comment type="caution">
    <text evidence="13">The sequence shown here is derived from an EMBL/GenBank/DDBJ whole genome shotgun (WGS) entry which is preliminary data.</text>
</comment>
<accession>A0ABS5L5M3</accession>
<dbReference type="EC" id="2.1.1.77" evidence="3"/>
<evidence type="ECO:0000313" key="14">
    <source>
        <dbReference type="Proteomes" id="UP000730482"/>
    </source>
</evidence>
<dbReference type="GO" id="GO:0008168">
    <property type="term" value="F:methyltransferase activity"/>
    <property type="evidence" value="ECO:0007669"/>
    <property type="project" value="UniProtKB-KW"/>
</dbReference>
<dbReference type="InterPro" id="IPR027573">
    <property type="entry name" value="Methyltran_FxLD"/>
</dbReference>
<gene>
    <name evidence="13" type="primary">fxlM</name>
    <name evidence="13" type="ORF">KGQ19_43020</name>
</gene>
<sequence length="454" mass="47623">MATGGADDSGGGAGGEARAGSGADPGSDREPGDSAEAAAYRAALADRLIAEGAIATAEVAAAVRAVPRHLFTPGLALELAYANQVVFVKRDRWGVPTSSVSAPDIQAIMLEQAGIRAGMRVLEVGSGGYNAALMAELVGAGGEVTSVDIDRQVAERARRCLDAAGYGDVRVVVADAEAGVPAHAPYDRIVVTVEAWDLPPAWRAQLTPHGRIVVPLLLRGMTRSIALDREGDRLVSRSTRLCGFVKMQGAGSHPDAGYDLDDGDLSVDVDDPRAIPGAAQVEELLRGPHAEHWSGVHVWRWEPWDTLPLWLATVFPGYCQLNVHAPDTEALKPALASGTPAIATPTAFAYLTARPLPDGRIELGAHAFGPDAASLAADLAASTAVWDRDHRQGPGPVITAWPIDAPIPDTPVSDTPVSDTPIPDAPTPVADLVAVRKHVRLTVDWRRIDPTQIG</sequence>
<evidence type="ECO:0000256" key="10">
    <source>
        <dbReference type="ARBA" id="ARBA00031323"/>
    </source>
</evidence>
<evidence type="ECO:0000313" key="13">
    <source>
        <dbReference type="EMBL" id="MBS2553646.1"/>
    </source>
</evidence>
<feature type="region of interest" description="Disordered" evidence="12">
    <location>
        <begin position="1"/>
        <end position="35"/>
    </location>
</feature>
<keyword evidence="8" id="KW-0949">S-adenosyl-L-methionine</keyword>
<evidence type="ECO:0000256" key="11">
    <source>
        <dbReference type="ARBA" id="ARBA00031350"/>
    </source>
</evidence>
<dbReference type="PANTHER" id="PTHR11579">
    <property type="entry name" value="PROTEIN-L-ISOASPARTATE O-METHYLTRANSFERASE"/>
    <property type="match status" value="1"/>
</dbReference>
<evidence type="ECO:0000256" key="12">
    <source>
        <dbReference type="SAM" id="MobiDB-lite"/>
    </source>
</evidence>
<dbReference type="NCBIfam" id="TIGR04364">
    <property type="entry name" value="methyltran_FxLD"/>
    <property type="match status" value="1"/>
</dbReference>
<keyword evidence="5" id="KW-0963">Cytoplasm</keyword>
<evidence type="ECO:0000256" key="8">
    <source>
        <dbReference type="ARBA" id="ARBA00022691"/>
    </source>
</evidence>
<name>A0ABS5L5M3_9ACTN</name>
<evidence type="ECO:0000256" key="4">
    <source>
        <dbReference type="ARBA" id="ARBA00013346"/>
    </source>
</evidence>
<evidence type="ECO:0000256" key="3">
    <source>
        <dbReference type="ARBA" id="ARBA00011890"/>
    </source>
</evidence>
<evidence type="ECO:0000256" key="1">
    <source>
        <dbReference type="ARBA" id="ARBA00004496"/>
    </source>
</evidence>
<dbReference type="CDD" id="cd02440">
    <property type="entry name" value="AdoMet_MTases"/>
    <property type="match status" value="1"/>
</dbReference>
<comment type="subcellular location">
    <subcellularLocation>
        <location evidence="1">Cytoplasm</location>
    </subcellularLocation>
</comment>